<dbReference type="EMBL" id="MU004445">
    <property type="protein sequence ID" value="KAF2650773.1"/>
    <property type="molecule type" value="Genomic_DNA"/>
</dbReference>
<dbReference type="AlphaFoldDB" id="A0A6A6SW01"/>
<reference evidence="2" key="1">
    <citation type="journal article" date="2020" name="Stud. Mycol.">
        <title>101 Dothideomycetes genomes: a test case for predicting lifestyles and emergence of pathogens.</title>
        <authorList>
            <person name="Haridas S."/>
            <person name="Albert R."/>
            <person name="Binder M."/>
            <person name="Bloem J."/>
            <person name="Labutti K."/>
            <person name="Salamov A."/>
            <person name="Andreopoulos B."/>
            <person name="Baker S."/>
            <person name="Barry K."/>
            <person name="Bills G."/>
            <person name="Bluhm B."/>
            <person name="Cannon C."/>
            <person name="Castanera R."/>
            <person name="Culley D."/>
            <person name="Daum C."/>
            <person name="Ezra D."/>
            <person name="Gonzalez J."/>
            <person name="Henrissat B."/>
            <person name="Kuo A."/>
            <person name="Liang C."/>
            <person name="Lipzen A."/>
            <person name="Lutzoni F."/>
            <person name="Magnuson J."/>
            <person name="Mondo S."/>
            <person name="Nolan M."/>
            <person name="Ohm R."/>
            <person name="Pangilinan J."/>
            <person name="Park H.-J."/>
            <person name="Ramirez L."/>
            <person name="Alfaro M."/>
            <person name="Sun H."/>
            <person name="Tritt A."/>
            <person name="Yoshinaga Y."/>
            <person name="Zwiers L.-H."/>
            <person name="Turgeon B."/>
            <person name="Goodwin S."/>
            <person name="Spatafora J."/>
            <person name="Crous P."/>
            <person name="Grigoriev I."/>
        </authorList>
    </citation>
    <scope>NUCLEOTIDE SEQUENCE</scope>
    <source>
        <strain evidence="2">CBS 122681</strain>
    </source>
</reference>
<evidence type="ECO:0000256" key="1">
    <source>
        <dbReference type="SAM" id="MobiDB-lite"/>
    </source>
</evidence>
<dbReference type="Proteomes" id="UP000799324">
    <property type="component" value="Unassembled WGS sequence"/>
</dbReference>
<evidence type="ECO:0000313" key="3">
    <source>
        <dbReference type="Proteomes" id="UP000799324"/>
    </source>
</evidence>
<protein>
    <submittedName>
        <fullName evidence="2">Uncharacterized protein</fullName>
    </submittedName>
</protein>
<sequence>MTSSVDPTVKWEKDQEFFEVVKQWTTKKQLESDLQPSQGGSKDAFLAPRSFIIRTPGNFTADAKYANKDGIIENDDSREMAYILEKKFDCTVIAITNKDLLPGLRREVARFGSNIPRKGCSKNGARFWRRAAGHYLEQPSGSAYTGEIAFVKGHPVIAKFDREPAPTADSDSEVIDAQPVENQQRSYVLQ</sequence>
<proteinExistence type="predicted"/>
<accession>A0A6A6SW01</accession>
<evidence type="ECO:0000313" key="2">
    <source>
        <dbReference type="EMBL" id="KAF2650773.1"/>
    </source>
</evidence>
<organism evidence="2 3">
    <name type="scientific">Lophiostoma macrostomum CBS 122681</name>
    <dbReference type="NCBI Taxonomy" id="1314788"/>
    <lineage>
        <taxon>Eukaryota</taxon>
        <taxon>Fungi</taxon>
        <taxon>Dikarya</taxon>
        <taxon>Ascomycota</taxon>
        <taxon>Pezizomycotina</taxon>
        <taxon>Dothideomycetes</taxon>
        <taxon>Pleosporomycetidae</taxon>
        <taxon>Pleosporales</taxon>
        <taxon>Lophiostomataceae</taxon>
        <taxon>Lophiostoma</taxon>
    </lineage>
</organism>
<feature type="region of interest" description="Disordered" evidence="1">
    <location>
        <begin position="163"/>
        <end position="190"/>
    </location>
</feature>
<name>A0A6A6SW01_9PLEO</name>
<gene>
    <name evidence="2" type="ORF">K491DRAFT_720489</name>
</gene>
<feature type="compositionally biased region" description="Polar residues" evidence="1">
    <location>
        <begin position="180"/>
        <end position="190"/>
    </location>
</feature>
<keyword evidence="3" id="KW-1185">Reference proteome</keyword>